<evidence type="ECO:0000256" key="4">
    <source>
        <dbReference type="RuleBase" id="RU003684"/>
    </source>
</evidence>
<accession>A0A9W9E034</accession>
<dbReference type="Proteomes" id="UP001150238">
    <property type="component" value="Unassembled WGS sequence"/>
</dbReference>
<dbReference type="PANTHER" id="PTHR11358:SF26">
    <property type="entry name" value="GUANIDINO ACID HYDROLASE, MITOCHONDRIAL"/>
    <property type="match status" value="1"/>
</dbReference>
<dbReference type="AlphaFoldDB" id="A0A9W9E034"/>
<sequence>MIGRFNSLPTSTIPMLQIWVNLIPLCVSGIAWAHDARLQQDTLQFDLTFDTNSQIGLSEEPWTSKYGAQNDLGYSGPLSFSHFNYKKCLEDASVPFDIGIIGFPFDTTTSFRPGARFGPYAIRSGSRRQSLGAGRGYTLAWGSSPSDYGSSLLDCGDVPISAYDNAKAIDQMEAAYSTLLSRPVFGGTSEVYKEKTRAFSLDGKEHPRIVTLGGDHTIVLPILRALHKVYGPVSVIHFDAHLDTWPPRGTTVQEGITHGSFFAVAAEEGLLTNTSIHAGIRCKMFGMEDIEHDDTVGFQVISTEDIDDYGIKKVIEKIRQRIGDKPVYLSLDIDVVDPGQAPATGTPEVGGWTTREVKRILRGLSGLNFVGVDIVEVAPAYDNADITGIAAADIVHDFLSMMLVDGPPQPHIGPFSKTDLLP</sequence>
<gene>
    <name evidence="5" type="ORF">C8J55DRAFT_499108</name>
</gene>
<protein>
    <submittedName>
        <fullName evidence="5">Arginase family-domain-containing protein</fullName>
    </submittedName>
</protein>
<dbReference type="GO" id="GO:0008783">
    <property type="term" value="F:agmatinase activity"/>
    <property type="evidence" value="ECO:0007669"/>
    <property type="project" value="TreeGrafter"/>
</dbReference>
<proteinExistence type="inferred from homology"/>
<dbReference type="SUPFAM" id="SSF52768">
    <property type="entry name" value="Arginase/deacetylase"/>
    <property type="match status" value="1"/>
</dbReference>
<keyword evidence="3 4" id="KW-0378">Hydrolase</keyword>
<dbReference type="InterPro" id="IPR023696">
    <property type="entry name" value="Ureohydrolase_dom_sf"/>
</dbReference>
<dbReference type="EMBL" id="JANVFS010000003">
    <property type="protein sequence ID" value="KAJ4493565.1"/>
    <property type="molecule type" value="Genomic_DNA"/>
</dbReference>
<reference evidence="5" key="1">
    <citation type="submission" date="2022-08" db="EMBL/GenBank/DDBJ databases">
        <authorList>
            <consortium name="DOE Joint Genome Institute"/>
            <person name="Min B."/>
            <person name="Riley R."/>
            <person name="Sierra-Patev S."/>
            <person name="Naranjo-Ortiz M."/>
            <person name="Looney B."/>
            <person name="Konkel Z."/>
            <person name="Slot J.C."/>
            <person name="Sakamoto Y."/>
            <person name="Steenwyk J.L."/>
            <person name="Rokas A."/>
            <person name="Carro J."/>
            <person name="Camarero S."/>
            <person name="Ferreira P."/>
            <person name="Molpeceres G."/>
            <person name="Ruiz-Duenas F.J."/>
            <person name="Serrano A."/>
            <person name="Henrissat B."/>
            <person name="Drula E."/>
            <person name="Hughes K.W."/>
            <person name="Mata J.L."/>
            <person name="Ishikawa N.K."/>
            <person name="Vargas-Isla R."/>
            <person name="Ushijima S."/>
            <person name="Smith C.A."/>
            <person name="Ahrendt S."/>
            <person name="Andreopoulos W."/>
            <person name="He G."/>
            <person name="Labutti K."/>
            <person name="Lipzen A."/>
            <person name="Ng V."/>
            <person name="Sandor L."/>
            <person name="Barry K."/>
            <person name="Martinez A.T."/>
            <person name="Xiao Y."/>
            <person name="Gibbons J.G."/>
            <person name="Terashima K."/>
            <person name="Hibbett D.S."/>
            <person name="Grigoriev I.V."/>
        </authorList>
    </citation>
    <scope>NUCLEOTIDE SEQUENCE</scope>
    <source>
        <strain evidence="5">Sp2 HRB7682 ss15</strain>
    </source>
</reference>
<evidence type="ECO:0000256" key="2">
    <source>
        <dbReference type="ARBA" id="ARBA00022723"/>
    </source>
</evidence>
<organism evidence="5 6">
    <name type="scientific">Lentinula lateritia</name>
    <dbReference type="NCBI Taxonomy" id="40482"/>
    <lineage>
        <taxon>Eukaryota</taxon>
        <taxon>Fungi</taxon>
        <taxon>Dikarya</taxon>
        <taxon>Basidiomycota</taxon>
        <taxon>Agaricomycotina</taxon>
        <taxon>Agaricomycetes</taxon>
        <taxon>Agaricomycetidae</taxon>
        <taxon>Agaricales</taxon>
        <taxon>Marasmiineae</taxon>
        <taxon>Omphalotaceae</taxon>
        <taxon>Lentinula</taxon>
    </lineage>
</organism>
<dbReference type="PRINTS" id="PR00116">
    <property type="entry name" value="ARGINASE"/>
</dbReference>
<evidence type="ECO:0000313" key="6">
    <source>
        <dbReference type="Proteomes" id="UP001150238"/>
    </source>
</evidence>
<dbReference type="Gene3D" id="3.40.800.10">
    <property type="entry name" value="Ureohydrolase domain"/>
    <property type="match status" value="1"/>
</dbReference>
<evidence type="ECO:0000256" key="1">
    <source>
        <dbReference type="ARBA" id="ARBA00009227"/>
    </source>
</evidence>
<comment type="similarity">
    <text evidence="1">Belongs to the arginase family. Agmatinase subfamily.</text>
</comment>
<evidence type="ECO:0000256" key="3">
    <source>
        <dbReference type="ARBA" id="ARBA00022801"/>
    </source>
</evidence>
<dbReference type="InterPro" id="IPR006035">
    <property type="entry name" value="Ureohydrolase"/>
</dbReference>
<dbReference type="CDD" id="cd11592">
    <property type="entry name" value="Agmatinase_PAH"/>
    <property type="match status" value="1"/>
</dbReference>
<dbReference type="PROSITE" id="PS01053">
    <property type="entry name" value="ARGINASE_1"/>
    <property type="match status" value="1"/>
</dbReference>
<dbReference type="PROSITE" id="PS51409">
    <property type="entry name" value="ARGINASE_2"/>
    <property type="match status" value="1"/>
</dbReference>
<keyword evidence="2" id="KW-0479">Metal-binding</keyword>
<dbReference type="Pfam" id="PF00491">
    <property type="entry name" value="Arginase"/>
    <property type="match status" value="1"/>
</dbReference>
<dbReference type="FunFam" id="3.40.800.10:FF:000014">
    <property type="entry name" value="Arginase family protein"/>
    <property type="match status" value="1"/>
</dbReference>
<comment type="caution">
    <text evidence="5">The sequence shown here is derived from an EMBL/GenBank/DDBJ whole genome shotgun (WGS) entry which is preliminary data.</text>
</comment>
<dbReference type="GO" id="GO:0046872">
    <property type="term" value="F:metal ion binding"/>
    <property type="evidence" value="ECO:0007669"/>
    <property type="project" value="UniProtKB-KW"/>
</dbReference>
<dbReference type="PANTHER" id="PTHR11358">
    <property type="entry name" value="ARGINASE/AGMATINASE"/>
    <property type="match status" value="1"/>
</dbReference>
<evidence type="ECO:0000313" key="5">
    <source>
        <dbReference type="EMBL" id="KAJ4493565.1"/>
    </source>
</evidence>
<reference evidence="5" key="2">
    <citation type="journal article" date="2023" name="Proc. Natl. Acad. Sci. U.S.A.">
        <title>A global phylogenomic analysis of the shiitake genus Lentinula.</title>
        <authorList>
            <person name="Sierra-Patev S."/>
            <person name="Min B."/>
            <person name="Naranjo-Ortiz M."/>
            <person name="Looney B."/>
            <person name="Konkel Z."/>
            <person name="Slot J.C."/>
            <person name="Sakamoto Y."/>
            <person name="Steenwyk J.L."/>
            <person name="Rokas A."/>
            <person name="Carro J."/>
            <person name="Camarero S."/>
            <person name="Ferreira P."/>
            <person name="Molpeceres G."/>
            <person name="Ruiz-Duenas F.J."/>
            <person name="Serrano A."/>
            <person name="Henrissat B."/>
            <person name="Drula E."/>
            <person name="Hughes K.W."/>
            <person name="Mata J.L."/>
            <person name="Ishikawa N.K."/>
            <person name="Vargas-Isla R."/>
            <person name="Ushijima S."/>
            <person name="Smith C.A."/>
            <person name="Donoghue J."/>
            <person name="Ahrendt S."/>
            <person name="Andreopoulos W."/>
            <person name="He G."/>
            <person name="LaButti K."/>
            <person name="Lipzen A."/>
            <person name="Ng V."/>
            <person name="Riley R."/>
            <person name="Sandor L."/>
            <person name="Barry K."/>
            <person name="Martinez A.T."/>
            <person name="Xiao Y."/>
            <person name="Gibbons J.G."/>
            <person name="Terashima K."/>
            <person name="Grigoriev I.V."/>
            <person name="Hibbett D."/>
        </authorList>
    </citation>
    <scope>NUCLEOTIDE SEQUENCE</scope>
    <source>
        <strain evidence="5">Sp2 HRB7682 ss15</strain>
    </source>
</reference>
<dbReference type="InterPro" id="IPR020855">
    <property type="entry name" value="Ureohydrolase_Mn_BS"/>
</dbReference>
<name>A0A9W9E034_9AGAR</name>
<dbReference type="GO" id="GO:0033389">
    <property type="term" value="P:putrescine biosynthetic process from arginine, via agmatine"/>
    <property type="evidence" value="ECO:0007669"/>
    <property type="project" value="TreeGrafter"/>
</dbReference>